<name>A0ABW6UY14_MICFU</name>
<comment type="caution">
    <text evidence="1">The sequence shown here is derived from an EMBL/GenBank/DDBJ whole genome shotgun (WGS) entry which is preliminary data.</text>
</comment>
<evidence type="ECO:0000313" key="2">
    <source>
        <dbReference type="Proteomes" id="UP001602119"/>
    </source>
</evidence>
<dbReference type="Proteomes" id="UP001602119">
    <property type="component" value="Unassembled WGS sequence"/>
</dbReference>
<protein>
    <submittedName>
        <fullName evidence="1">Uncharacterized protein</fullName>
    </submittedName>
</protein>
<evidence type="ECO:0000313" key="1">
    <source>
        <dbReference type="EMBL" id="MFF4771825.1"/>
    </source>
</evidence>
<proteinExistence type="predicted"/>
<accession>A0ABW6UY14</accession>
<gene>
    <name evidence="1" type="ORF">ACFY05_03095</name>
</gene>
<keyword evidence="2" id="KW-1185">Reference proteome</keyword>
<dbReference type="RefSeq" id="WP_066935200.1">
    <property type="nucleotide sequence ID" value="NZ_BBYK01000039.1"/>
</dbReference>
<organism evidence="1 2">
    <name type="scientific">Microtetraspora fusca</name>
    <dbReference type="NCBI Taxonomy" id="1997"/>
    <lineage>
        <taxon>Bacteria</taxon>
        <taxon>Bacillati</taxon>
        <taxon>Actinomycetota</taxon>
        <taxon>Actinomycetes</taxon>
        <taxon>Streptosporangiales</taxon>
        <taxon>Streptosporangiaceae</taxon>
        <taxon>Microtetraspora</taxon>
    </lineage>
</organism>
<reference evidence="1 2" key="1">
    <citation type="submission" date="2024-10" db="EMBL/GenBank/DDBJ databases">
        <title>The Natural Products Discovery Center: Release of the First 8490 Sequenced Strains for Exploring Actinobacteria Biosynthetic Diversity.</title>
        <authorList>
            <person name="Kalkreuter E."/>
            <person name="Kautsar S.A."/>
            <person name="Yang D."/>
            <person name="Bader C.D."/>
            <person name="Teijaro C.N."/>
            <person name="Fluegel L."/>
            <person name="Davis C.M."/>
            <person name="Simpson J.R."/>
            <person name="Lauterbach L."/>
            <person name="Steele A.D."/>
            <person name="Gui C."/>
            <person name="Meng S."/>
            <person name="Li G."/>
            <person name="Viehrig K."/>
            <person name="Ye F."/>
            <person name="Su P."/>
            <person name="Kiefer A.F."/>
            <person name="Nichols A."/>
            <person name="Cepeda A.J."/>
            <person name="Yan W."/>
            <person name="Fan B."/>
            <person name="Jiang Y."/>
            <person name="Adhikari A."/>
            <person name="Zheng C.-J."/>
            <person name="Schuster L."/>
            <person name="Cowan T.M."/>
            <person name="Smanski M.J."/>
            <person name="Chevrette M.G."/>
            <person name="De Carvalho L.P.S."/>
            <person name="Shen B."/>
        </authorList>
    </citation>
    <scope>NUCLEOTIDE SEQUENCE [LARGE SCALE GENOMIC DNA]</scope>
    <source>
        <strain evidence="1 2">NPDC001281</strain>
    </source>
</reference>
<dbReference type="EMBL" id="JBIAXI010000002">
    <property type="protein sequence ID" value="MFF4771825.1"/>
    <property type="molecule type" value="Genomic_DNA"/>
</dbReference>
<sequence length="87" mass="10137">MVLFGDDPPPLVIDARRARERGHRIYVARIVSEIKRPGESATVWDIAEEIEIIEQEGWRLDRMVESIHGSSMLRERQAFTCLFRRDG</sequence>